<dbReference type="InterPro" id="IPR023210">
    <property type="entry name" value="NADP_OxRdtase_dom"/>
</dbReference>
<dbReference type="RefSeq" id="XP_037187425.1">
    <property type="nucleotide sequence ID" value="XM_037342703.1"/>
</dbReference>
<dbReference type="PRINTS" id="PR00069">
    <property type="entry name" value="ALDKETRDTASE"/>
</dbReference>
<dbReference type="InterPro" id="IPR036812">
    <property type="entry name" value="NAD(P)_OxRdtase_dom_sf"/>
</dbReference>
<keyword evidence="1" id="KW-0560">Oxidoreductase</keyword>
<dbReference type="Proteomes" id="UP000531561">
    <property type="component" value="Unassembled WGS sequence"/>
</dbReference>
<dbReference type="InterPro" id="IPR050791">
    <property type="entry name" value="Aldo-Keto_reductase"/>
</dbReference>
<dbReference type="Pfam" id="PF00248">
    <property type="entry name" value="Aldo_ket_red"/>
    <property type="match status" value="1"/>
</dbReference>
<evidence type="ECO:0000256" key="1">
    <source>
        <dbReference type="ARBA" id="ARBA00023002"/>
    </source>
</evidence>
<dbReference type="GO" id="GO:0005737">
    <property type="term" value="C:cytoplasm"/>
    <property type="evidence" value="ECO:0007669"/>
    <property type="project" value="TreeGrafter"/>
</dbReference>
<gene>
    <name evidence="3" type="ORF">Bfra_012387</name>
</gene>
<protein>
    <submittedName>
        <fullName evidence="3">Putative aldo-keto reductase protein</fullName>
    </submittedName>
</protein>
<sequence>MFGRRLLTNPEIWDERGDTYKESRGAHQRDLLSPRSKNCLLRRKHSQHIHIQISKMPRLPTRKLGRYGPEVVAQGFGTMGLSAFYGSTESDEERFKVLDRAYELGQTNWDTADMYNDSEDLLGKWFKRTGKRDQIFLASKFAFKTNEDGTRTCDTSPEYVKAACAKSLQRLGVQTIDLYYCHRVDKKTPIEKTVEAMAELKREGKIRYLGLSEVSPKTIRRAEKVHHIDAVQVEYSPFSLDIEQNEVLKTCRQLGIAIVAYSPLGRGFLTGQIKSRADFEPNDFRLSAPRFSQENFPKNLVLVKELAKIASEKGVTPGQLSLAWLAAQGDDIISIPGTKKIKYLEENMEALHVQLSRQEEREIRTAIEKVQIGGARYPEAMNSFLFGDTPELR</sequence>
<organism evidence="3 4">
    <name type="scientific">Botrytis fragariae</name>
    <dbReference type="NCBI Taxonomy" id="1964551"/>
    <lineage>
        <taxon>Eukaryota</taxon>
        <taxon>Fungi</taxon>
        <taxon>Dikarya</taxon>
        <taxon>Ascomycota</taxon>
        <taxon>Pezizomycotina</taxon>
        <taxon>Leotiomycetes</taxon>
        <taxon>Helotiales</taxon>
        <taxon>Sclerotiniaceae</taxon>
        <taxon>Botrytis</taxon>
    </lineage>
</organism>
<evidence type="ECO:0000259" key="2">
    <source>
        <dbReference type="Pfam" id="PF00248"/>
    </source>
</evidence>
<dbReference type="GeneID" id="59266395"/>
<evidence type="ECO:0000313" key="4">
    <source>
        <dbReference type="Proteomes" id="UP000531561"/>
    </source>
</evidence>
<evidence type="ECO:0000313" key="3">
    <source>
        <dbReference type="EMBL" id="KAF5868476.1"/>
    </source>
</evidence>
<keyword evidence="4" id="KW-1185">Reference proteome</keyword>
<dbReference type="Gene3D" id="3.20.20.100">
    <property type="entry name" value="NADP-dependent oxidoreductase domain"/>
    <property type="match status" value="1"/>
</dbReference>
<name>A0A8H6AJK7_9HELO</name>
<dbReference type="PANTHER" id="PTHR43625:SF40">
    <property type="entry name" value="ALDO-KETO REDUCTASE YAKC [NADP(+)]"/>
    <property type="match status" value="1"/>
</dbReference>
<dbReference type="GO" id="GO:0016491">
    <property type="term" value="F:oxidoreductase activity"/>
    <property type="evidence" value="ECO:0007669"/>
    <property type="project" value="UniProtKB-KW"/>
</dbReference>
<reference evidence="3 4" key="1">
    <citation type="journal article" date="2020" name="Phytopathology">
        <title>A high-quality genome resource of Botrytis fragariae, a new and rapidly spreading fungal pathogen causing strawberry gray mold in the U.S.A.</title>
        <authorList>
            <person name="Wu Y."/>
            <person name="Saski C.A."/>
            <person name="Schnabel G."/>
            <person name="Xiao S."/>
            <person name="Hu M."/>
        </authorList>
    </citation>
    <scope>NUCLEOTIDE SEQUENCE [LARGE SCALE GENOMIC DNA]</scope>
    <source>
        <strain evidence="3 4">BVB16</strain>
    </source>
</reference>
<accession>A0A8H6AJK7</accession>
<dbReference type="EMBL" id="JABFCT010000022">
    <property type="protein sequence ID" value="KAF5868476.1"/>
    <property type="molecule type" value="Genomic_DNA"/>
</dbReference>
<dbReference type="AlphaFoldDB" id="A0A8H6AJK7"/>
<dbReference type="PANTHER" id="PTHR43625">
    <property type="entry name" value="AFLATOXIN B1 ALDEHYDE REDUCTASE"/>
    <property type="match status" value="1"/>
</dbReference>
<dbReference type="InterPro" id="IPR020471">
    <property type="entry name" value="AKR"/>
</dbReference>
<dbReference type="SUPFAM" id="SSF51430">
    <property type="entry name" value="NAD(P)-linked oxidoreductase"/>
    <property type="match status" value="1"/>
</dbReference>
<dbReference type="OrthoDB" id="37537at2759"/>
<proteinExistence type="predicted"/>
<feature type="domain" description="NADP-dependent oxidoreductase" evidence="2">
    <location>
        <begin position="75"/>
        <end position="366"/>
    </location>
</feature>
<comment type="caution">
    <text evidence="3">The sequence shown here is derived from an EMBL/GenBank/DDBJ whole genome shotgun (WGS) entry which is preliminary data.</text>
</comment>